<gene>
    <name evidence="2" type="ORF">BT63DRAFT_416270</name>
</gene>
<dbReference type="InterPro" id="IPR036770">
    <property type="entry name" value="Ankyrin_rpt-contain_sf"/>
</dbReference>
<sequence>MREILDRICAKANIDLEDQIKRRSYMETLCKSTLRSRWSGVQDILKFYNRAQELTDADWNCHVLVAAAHCGLRSIVKEMTKKVLPLSYGLPHSSVLGNLLSVPAEKGYIEILEVVFDNATKFPQIITDFEDSTPRASRRLNPTATEYQYANSEEVQLAEAVEKAAGAGELQTVKRLLVDRWIRIAPRNRSLMDCPNEFRNTAIYKAFLTPSLELFQWAEQLLHRLTSSKLATAGQYVLRRIVKNAFCKNWPQMLRYLFENVMDPSQFRDLRELSFCACIQGNLELFRVIVDYGVFSIPESKFPLPKEICIQDRKRAIYLAAKGGHLDIVRFLVEMGWEMDNRPLWAAVRLEHVRMIRYLQDHGLNFHISLMGIHQLGMFLKKNGLTSMLELLADEIVYVEVPQQRDLSPSLSSIESSSSDGD</sequence>
<dbReference type="SUPFAM" id="SSF48403">
    <property type="entry name" value="Ankyrin repeat"/>
    <property type="match status" value="1"/>
</dbReference>
<dbReference type="Pfam" id="PF12796">
    <property type="entry name" value="Ank_2"/>
    <property type="match status" value="1"/>
</dbReference>
<dbReference type="InterPro" id="IPR052050">
    <property type="entry name" value="SecEffector_AnkRepeat"/>
</dbReference>
<dbReference type="Proteomes" id="UP000799302">
    <property type="component" value="Unassembled WGS sequence"/>
</dbReference>
<evidence type="ECO:0000256" key="1">
    <source>
        <dbReference type="PROSITE-ProRule" id="PRU00023"/>
    </source>
</evidence>
<accession>A0A6A6U4J7</accession>
<dbReference type="PROSITE" id="PS50088">
    <property type="entry name" value="ANK_REPEAT"/>
    <property type="match status" value="1"/>
</dbReference>
<evidence type="ECO:0000313" key="3">
    <source>
        <dbReference type="Proteomes" id="UP000799302"/>
    </source>
</evidence>
<dbReference type="EMBL" id="MU004238">
    <property type="protein sequence ID" value="KAF2667219.1"/>
    <property type="molecule type" value="Genomic_DNA"/>
</dbReference>
<keyword evidence="3" id="KW-1185">Reference proteome</keyword>
<dbReference type="SMART" id="SM00248">
    <property type="entry name" value="ANK"/>
    <property type="match status" value="3"/>
</dbReference>
<feature type="repeat" description="ANK" evidence="1">
    <location>
        <begin position="312"/>
        <end position="344"/>
    </location>
</feature>
<dbReference type="Gene3D" id="1.25.40.20">
    <property type="entry name" value="Ankyrin repeat-containing domain"/>
    <property type="match status" value="1"/>
</dbReference>
<organism evidence="2 3">
    <name type="scientific">Microthyrium microscopicum</name>
    <dbReference type="NCBI Taxonomy" id="703497"/>
    <lineage>
        <taxon>Eukaryota</taxon>
        <taxon>Fungi</taxon>
        <taxon>Dikarya</taxon>
        <taxon>Ascomycota</taxon>
        <taxon>Pezizomycotina</taxon>
        <taxon>Dothideomycetes</taxon>
        <taxon>Dothideomycetes incertae sedis</taxon>
        <taxon>Microthyriales</taxon>
        <taxon>Microthyriaceae</taxon>
        <taxon>Microthyrium</taxon>
    </lineage>
</organism>
<name>A0A6A6U4J7_9PEZI</name>
<dbReference type="PANTHER" id="PTHR46586:SF3">
    <property type="entry name" value="ANKYRIN REPEAT-CONTAINING PROTEIN"/>
    <property type="match status" value="1"/>
</dbReference>
<dbReference type="OrthoDB" id="4772757at2759"/>
<evidence type="ECO:0000313" key="2">
    <source>
        <dbReference type="EMBL" id="KAF2667219.1"/>
    </source>
</evidence>
<dbReference type="AlphaFoldDB" id="A0A6A6U4J7"/>
<keyword evidence="1" id="KW-0040">ANK repeat</keyword>
<protein>
    <submittedName>
        <fullName evidence="2">Uncharacterized protein</fullName>
    </submittedName>
</protein>
<dbReference type="PROSITE" id="PS50297">
    <property type="entry name" value="ANK_REP_REGION"/>
    <property type="match status" value="1"/>
</dbReference>
<reference evidence="2" key="1">
    <citation type="journal article" date="2020" name="Stud. Mycol.">
        <title>101 Dothideomycetes genomes: a test case for predicting lifestyles and emergence of pathogens.</title>
        <authorList>
            <person name="Haridas S."/>
            <person name="Albert R."/>
            <person name="Binder M."/>
            <person name="Bloem J."/>
            <person name="Labutti K."/>
            <person name="Salamov A."/>
            <person name="Andreopoulos B."/>
            <person name="Baker S."/>
            <person name="Barry K."/>
            <person name="Bills G."/>
            <person name="Bluhm B."/>
            <person name="Cannon C."/>
            <person name="Castanera R."/>
            <person name="Culley D."/>
            <person name="Daum C."/>
            <person name="Ezra D."/>
            <person name="Gonzalez J."/>
            <person name="Henrissat B."/>
            <person name="Kuo A."/>
            <person name="Liang C."/>
            <person name="Lipzen A."/>
            <person name="Lutzoni F."/>
            <person name="Magnuson J."/>
            <person name="Mondo S."/>
            <person name="Nolan M."/>
            <person name="Ohm R."/>
            <person name="Pangilinan J."/>
            <person name="Park H.-J."/>
            <person name="Ramirez L."/>
            <person name="Alfaro M."/>
            <person name="Sun H."/>
            <person name="Tritt A."/>
            <person name="Yoshinaga Y."/>
            <person name="Zwiers L.-H."/>
            <person name="Turgeon B."/>
            <person name="Goodwin S."/>
            <person name="Spatafora J."/>
            <person name="Crous P."/>
            <person name="Grigoriev I."/>
        </authorList>
    </citation>
    <scope>NUCLEOTIDE SEQUENCE</scope>
    <source>
        <strain evidence="2">CBS 115976</strain>
    </source>
</reference>
<dbReference type="PANTHER" id="PTHR46586">
    <property type="entry name" value="ANKYRIN REPEAT-CONTAINING PROTEIN"/>
    <property type="match status" value="1"/>
</dbReference>
<proteinExistence type="predicted"/>
<dbReference type="InterPro" id="IPR002110">
    <property type="entry name" value="Ankyrin_rpt"/>
</dbReference>